<accession>A0A3S8UKU8</accession>
<keyword evidence="1" id="KW-0812">Transmembrane</keyword>
<dbReference type="AlphaFoldDB" id="A0A3S8UKU8"/>
<reference evidence="2 3" key="1">
    <citation type="submission" date="2018-12" db="EMBL/GenBank/DDBJ databases">
        <authorList>
            <person name="Li S."/>
            <person name="Yang R."/>
            <person name="Chen G."/>
            <person name="Zou L."/>
            <person name="Zhang C."/>
            <person name="Chen Y."/>
            <person name="Liu Z."/>
            <person name="Li Y."/>
            <person name="Yan Y."/>
            <person name="Huang M."/>
            <person name="Chen T."/>
        </authorList>
    </citation>
    <scope>NUCLEOTIDE SEQUENCE [LARGE SCALE GENOMIC DNA]</scope>
    <source>
        <strain evidence="2 3">1257</strain>
    </source>
</reference>
<protein>
    <submittedName>
        <fullName evidence="2">Uncharacterized protein</fullName>
    </submittedName>
</protein>
<evidence type="ECO:0000313" key="2">
    <source>
        <dbReference type="EMBL" id="AZL69024.1"/>
    </source>
</evidence>
<dbReference type="OrthoDB" id="9133357at2"/>
<feature type="transmembrane region" description="Helical" evidence="1">
    <location>
        <begin position="12"/>
        <end position="36"/>
    </location>
</feature>
<keyword evidence="1" id="KW-1133">Transmembrane helix</keyword>
<name>A0A3S8UKU8_9PSED</name>
<dbReference type="EMBL" id="CP034338">
    <property type="protein sequence ID" value="AZL69024.1"/>
    <property type="molecule type" value="Genomic_DNA"/>
</dbReference>
<dbReference type="Proteomes" id="UP000268230">
    <property type="component" value="Chromosome"/>
</dbReference>
<keyword evidence="1" id="KW-0472">Membrane</keyword>
<organism evidence="2 3">
    <name type="scientific">Pseudomonas entomophila</name>
    <dbReference type="NCBI Taxonomy" id="312306"/>
    <lineage>
        <taxon>Bacteria</taxon>
        <taxon>Pseudomonadati</taxon>
        <taxon>Pseudomonadota</taxon>
        <taxon>Gammaproteobacteria</taxon>
        <taxon>Pseudomonadales</taxon>
        <taxon>Pseudomonadaceae</taxon>
        <taxon>Pseudomonas</taxon>
    </lineage>
</organism>
<evidence type="ECO:0000256" key="1">
    <source>
        <dbReference type="SAM" id="Phobius"/>
    </source>
</evidence>
<dbReference type="KEGG" id="pory:EJA05_15375"/>
<gene>
    <name evidence="2" type="ORF">EJA05_15375</name>
</gene>
<proteinExistence type="predicted"/>
<evidence type="ECO:0000313" key="3">
    <source>
        <dbReference type="Proteomes" id="UP000268230"/>
    </source>
</evidence>
<sequence>MIDELDLKELTSAMLVGVTVGVGSQVLIFGNGVTVLMQCPFRCNKGGEQWGHGEEPATGALVFDFLNHKIERACFEVEGELALDFGEVGSLVIVPDSNGLESYVLTTRFGITPVSVI</sequence>